<sequence>MNTKFKIIFGTSIISLCMTAYITFMGTAANRASAIAVHEFSQQAIDNWYYVATNLESPLENTKAGDLSPLIPEQHAALDLVIYGYEIIAPEYQDFYRALDMPRMVEKLHIGINDKGQLQYNVGGVQLISIESQGIDSRGGAAFYLDTPFQLIDQASRLYDGVPAKDNADGEGVVRYDRLNDGRYVMGMFLDYTQPPG</sequence>
<organism evidence="2 3">
    <name type="scientific">Microbulbifer epialgicus</name>
    <dbReference type="NCBI Taxonomy" id="393907"/>
    <lineage>
        <taxon>Bacteria</taxon>
        <taxon>Pseudomonadati</taxon>
        <taxon>Pseudomonadota</taxon>
        <taxon>Gammaproteobacteria</taxon>
        <taxon>Cellvibrionales</taxon>
        <taxon>Microbulbiferaceae</taxon>
        <taxon>Microbulbifer</taxon>
    </lineage>
</organism>
<keyword evidence="1" id="KW-0472">Membrane</keyword>
<keyword evidence="3" id="KW-1185">Reference proteome</keyword>
<comment type="caution">
    <text evidence="2">The sequence shown here is derived from an EMBL/GenBank/DDBJ whole genome shotgun (WGS) entry which is preliminary data.</text>
</comment>
<dbReference type="Proteomes" id="UP001569428">
    <property type="component" value="Unassembled WGS sequence"/>
</dbReference>
<keyword evidence="1" id="KW-0812">Transmembrane</keyword>
<feature type="transmembrane region" description="Helical" evidence="1">
    <location>
        <begin position="7"/>
        <end position="29"/>
    </location>
</feature>
<dbReference type="EMBL" id="JBGMEK010000001">
    <property type="protein sequence ID" value="MFA0809437.1"/>
    <property type="molecule type" value="Genomic_DNA"/>
</dbReference>
<evidence type="ECO:0000313" key="3">
    <source>
        <dbReference type="Proteomes" id="UP001569428"/>
    </source>
</evidence>
<evidence type="ECO:0000256" key="1">
    <source>
        <dbReference type="SAM" id="Phobius"/>
    </source>
</evidence>
<name>A0ABV4NTQ8_9GAMM</name>
<evidence type="ECO:0000313" key="2">
    <source>
        <dbReference type="EMBL" id="MFA0809437.1"/>
    </source>
</evidence>
<gene>
    <name evidence="2" type="ORF">ACCI49_00775</name>
</gene>
<keyword evidence="1" id="KW-1133">Transmembrane helix</keyword>
<accession>A0ABV4NTQ8</accession>
<reference evidence="2 3" key="1">
    <citation type="submission" date="2024-08" db="EMBL/GenBank/DDBJ databases">
        <authorList>
            <person name="Ishaq N."/>
        </authorList>
    </citation>
    <scope>NUCLEOTIDE SEQUENCE [LARGE SCALE GENOMIC DNA]</scope>
    <source>
        <strain evidence="2 3">DSM 18651</strain>
    </source>
</reference>
<proteinExistence type="predicted"/>
<protein>
    <submittedName>
        <fullName evidence="2">Uncharacterized protein</fullName>
    </submittedName>
</protein>
<dbReference type="RefSeq" id="WP_371837058.1">
    <property type="nucleotide sequence ID" value="NZ_JBGMEK010000001.1"/>
</dbReference>